<feature type="transmembrane region" description="Helical" evidence="6">
    <location>
        <begin position="100"/>
        <end position="123"/>
    </location>
</feature>
<evidence type="ECO:0000256" key="6">
    <source>
        <dbReference type="SAM" id="Phobius"/>
    </source>
</evidence>
<evidence type="ECO:0000256" key="5">
    <source>
        <dbReference type="ARBA" id="ARBA00023136"/>
    </source>
</evidence>
<evidence type="ECO:0000259" key="7">
    <source>
        <dbReference type="Pfam" id="PF01292"/>
    </source>
</evidence>
<dbReference type="InterPro" id="IPR016174">
    <property type="entry name" value="Di-haem_cyt_TM"/>
</dbReference>
<organism evidence="8 9">
    <name type="scientific">Thiothrix litoralis</name>
    <dbReference type="NCBI Taxonomy" id="2891210"/>
    <lineage>
        <taxon>Bacteria</taxon>
        <taxon>Pseudomonadati</taxon>
        <taxon>Pseudomonadota</taxon>
        <taxon>Gammaproteobacteria</taxon>
        <taxon>Thiotrichales</taxon>
        <taxon>Thiotrichaceae</taxon>
        <taxon>Thiothrix</taxon>
    </lineage>
</organism>
<reference evidence="8 9" key="1">
    <citation type="submission" date="2021-04" db="EMBL/GenBank/DDBJ databases">
        <title>Genomics, taxonomy and metabolism of representatives of sulfur bacteria of the genus Thiothrix: Thiothrix fructosivorans QT, Thiothrix unzii A1T and three new species, Thiothrix subterranea sp. nov., Thiothrix litoralis sp. nov. and 'Candidatus Thiothrix anitrata' sp. nov.</title>
        <authorList>
            <person name="Ravin N.V."/>
            <person name="Smolyakov D."/>
            <person name="Rudenko T.S."/>
            <person name="Mardanov A.V."/>
            <person name="Beletsky A.V."/>
            <person name="Markov N.D."/>
            <person name="Fomenkov A.I."/>
            <person name="Roberts R.J."/>
            <person name="Karnachuk O.V."/>
            <person name="Novikov A."/>
            <person name="Grabovich M.Y."/>
        </authorList>
    </citation>
    <scope>NUCLEOTIDE SEQUENCE [LARGE SCALE GENOMIC DNA]</scope>
    <source>
        <strain evidence="8 9">AS</strain>
    </source>
</reference>
<feature type="transmembrane region" description="Helical" evidence="6">
    <location>
        <begin position="37"/>
        <end position="56"/>
    </location>
</feature>
<keyword evidence="2" id="KW-1003">Cell membrane</keyword>
<evidence type="ECO:0000313" key="9">
    <source>
        <dbReference type="Proteomes" id="UP000672039"/>
    </source>
</evidence>
<keyword evidence="5 6" id="KW-0472">Membrane</keyword>
<dbReference type="RefSeq" id="WP_210222692.1">
    <property type="nucleotide sequence ID" value="NZ_CP072801.1"/>
</dbReference>
<feature type="transmembrane region" description="Helical" evidence="6">
    <location>
        <begin position="183"/>
        <end position="202"/>
    </location>
</feature>
<dbReference type="SUPFAM" id="SSF81342">
    <property type="entry name" value="Transmembrane di-heme cytochromes"/>
    <property type="match status" value="1"/>
</dbReference>
<feature type="domain" description="Cytochrome b561 bacterial/Ni-hydrogenase" evidence="7">
    <location>
        <begin position="7"/>
        <end position="169"/>
    </location>
</feature>
<sequence>MLQRILVWDVPTRVFHWTLALSFAGAYLTSEGERYRDIHLALGYLMLGMIAFRLVWGFVGTAYARFGSFLFKPAAVVGYVRSLLSPSPQHYVGHNPAGGVAIFLLLALGLLIGLSGLGLYWEFGDEDLFEELHEITANLMLGVVVVHIAGVLISSVLHRENLVRAMFTGYKQAANAVSITHRYVWLGMAMALLSAVFLIVYLSGS</sequence>
<feature type="transmembrane region" description="Helical" evidence="6">
    <location>
        <begin position="135"/>
        <end position="157"/>
    </location>
</feature>
<comment type="subcellular location">
    <subcellularLocation>
        <location evidence="1">Cell membrane</location>
        <topology evidence="1">Multi-pass membrane protein</topology>
    </subcellularLocation>
</comment>
<proteinExistence type="predicted"/>
<dbReference type="InterPro" id="IPR051542">
    <property type="entry name" value="Hydrogenase_cytochrome"/>
</dbReference>
<evidence type="ECO:0000256" key="4">
    <source>
        <dbReference type="ARBA" id="ARBA00022989"/>
    </source>
</evidence>
<dbReference type="EMBL" id="CP072801">
    <property type="protein sequence ID" value="QTR46356.1"/>
    <property type="molecule type" value="Genomic_DNA"/>
</dbReference>
<dbReference type="InterPro" id="IPR011577">
    <property type="entry name" value="Cyt_b561_bac/Ni-Hgenase"/>
</dbReference>
<evidence type="ECO:0000256" key="1">
    <source>
        <dbReference type="ARBA" id="ARBA00004651"/>
    </source>
</evidence>
<protein>
    <submittedName>
        <fullName evidence="8">Cytochrome b/b6 domain-containing protein</fullName>
    </submittedName>
</protein>
<dbReference type="PANTHER" id="PTHR30485:SF2">
    <property type="entry name" value="BLL0597 PROTEIN"/>
    <property type="match status" value="1"/>
</dbReference>
<dbReference type="PANTHER" id="PTHR30485">
    <property type="entry name" value="NI/FE-HYDROGENASE 1 B-TYPE CYTOCHROME SUBUNIT"/>
    <property type="match status" value="1"/>
</dbReference>
<evidence type="ECO:0000256" key="3">
    <source>
        <dbReference type="ARBA" id="ARBA00022692"/>
    </source>
</evidence>
<keyword evidence="4 6" id="KW-1133">Transmembrane helix</keyword>
<name>A0ABX7WSY0_9GAMM</name>
<keyword evidence="3 6" id="KW-0812">Transmembrane</keyword>
<dbReference type="Pfam" id="PF01292">
    <property type="entry name" value="Ni_hydr_CYTB"/>
    <property type="match status" value="1"/>
</dbReference>
<evidence type="ECO:0000256" key="2">
    <source>
        <dbReference type="ARBA" id="ARBA00022475"/>
    </source>
</evidence>
<accession>A0ABX7WSY0</accession>
<dbReference type="Gene3D" id="1.20.950.20">
    <property type="entry name" value="Transmembrane di-heme cytochromes, Chain C"/>
    <property type="match status" value="1"/>
</dbReference>
<gene>
    <name evidence="8" type="ORF">J9253_20695</name>
</gene>
<keyword evidence="9" id="KW-1185">Reference proteome</keyword>
<dbReference type="Proteomes" id="UP000672039">
    <property type="component" value="Chromosome"/>
</dbReference>
<feature type="transmembrane region" description="Helical" evidence="6">
    <location>
        <begin position="14"/>
        <end position="30"/>
    </location>
</feature>
<evidence type="ECO:0000313" key="8">
    <source>
        <dbReference type="EMBL" id="QTR46356.1"/>
    </source>
</evidence>